<feature type="domain" description="4Fe-4S ferredoxin-type" evidence="1">
    <location>
        <begin position="338"/>
        <end position="367"/>
    </location>
</feature>
<dbReference type="InterPro" id="IPR023210">
    <property type="entry name" value="NADP_OxRdtase_dom"/>
</dbReference>
<evidence type="ECO:0000259" key="1">
    <source>
        <dbReference type="PROSITE" id="PS51379"/>
    </source>
</evidence>
<proteinExistence type="predicted"/>
<organism evidence="2">
    <name type="scientific">marine sediment metagenome</name>
    <dbReference type="NCBI Taxonomy" id="412755"/>
    <lineage>
        <taxon>unclassified sequences</taxon>
        <taxon>metagenomes</taxon>
        <taxon>ecological metagenomes</taxon>
    </lineage>
</organism>
<dbReference type="SUPFAM" id="SSF46548">
    <property type="entry name" value="alpha-helical ferredoxin"/>
    <property type="match status" value="1"/>
</dbReference>
<dbReference type="Gene3D" id="3.20.20.100">
    <property type="entry name" value="NADP-dependent oxidoreductase domain"/>
    <property type="match status" value="1"/>
</dbReference>
<name>X0RNZ3_9ZZZZ</name>
<evidence type="ECO:0000313" key="2">
    <source>
        <dbReference type="EMBL" id="GAF70559.1"/>
    </source>
</evidence>
<dbReference type="AlphaFoldDB" id="X0RNZ3"/>
<sequence>MKYRRLGKIGLEVSIIGLGTEYLNRKAKETVASVVHEAIEEGVNYFDLVFAFPEYRDNFGAAFKGYRDKIIIAGHVGCAETNGQYRLTRDVKENETLFLDLLKRLHTDHIDILMIQMVNAFESYDRIMKPGGLMELAQRFQQEGKARFIGISGHHPQGVMRFIKDGLIDVLMFPINLAWDFTPGRKEVLQTCGRQGVGLVAMKIFAGGRLFQRKKLISIDPVQCISYVLSQPGVCTSVPGVKNTKQLRAALQFLNVTEAQKDFSSIIAEFQEDIKGNCVYCNHCLPCPVGIDIGRVIQMVDKALFDMSYKSKDDYQSLKRKINFYYPGRIRTKRSNFKGLSTIASECIECGVCIKRCPFDVDVISKMKQAVKLFKMKN</sequence>
<dbReference type="InterPro" id="IPR017900">
    <property type="entry name" value="4Fe4S_Fe_S_CS"/>
</dbReference>
<dbReference type="PROSITE" id="PS00198">
    <property type="entry name" value="4FE4S_FER_1"/>
    <property type="match status" value="1"/>
</dbReference>
<dbReference type="InterPro" id="IPR017896">
    <property type="entry name" value="4Fe4S_Fe-S-bd"/>
</dbReference>
<gene>
    <name evidence="2" type="ORF">S01H1_00112</name>
</gene>
<dbReference type="CDD" id="cd19100">
    <property type="entry name" value="AKR_unchar"/>
    <property type="match status" value="1"/>
</dbReference>
<protein>
    <recommendedName>
        <fullName evidence="1">4Fe-4S ferredoxin-type domain-containing protein</fullName>
    </recommendedName>
</protein>
<accession>X0RNZ3</accession>
<dbReference type="EMBL" id="BARS01000032">
    <property type="protein sequence ID" value="GAF70559.1"/>
    <property type="molecule type" value="Genomic_DNA"/>
</dbReference>
<reference evidence="2" key="1">
    <citation type="journal article" date="2014" name="Front. Microbiol.">
        <title>High frequency of phylogenetically diverse reductive dehalogenase-homologous genes in deep subseafloor sedimentary metagenomes.</title>
        <authorList>
            <person name="Kawai M."/>
            <person name="Futagami T."/>
            <person name="Toyoda A."/>
            <person name="Takaki Y."/>
            <person name="Nishi S."/>
            <person name="Hori S."/>
            <person name="Arai W."/>
            <person name="Tsubouchi T."/>
            <person name="Morono Y."/>
            <person name="Uchiyama I."/>
            <person name="Ito T."/>
            <person name="Fujiyama A."/>
            <person name="Inagaki F."/>
            <person name="Takami H."/>
        </authorList>
    </citation>
    <scope>NUCLEOTIDE SEQUENCE</scope>
    <source>
        <strain evidence="2">Expedition CK06-06</strain>
    </source>
</reference>
<dbReference type="InterPro" id="IPR053135">
    <property type="entry name" value="AKR2_Oxidoreductase"/>
</dbReference>
<dbReference type="PANTHER" id="PTHR43312:SF1">
    <property type="entry name" value="NADP-DEPENDENT OXIDOREDUCTASE DOMAIN-CONTAINING PROTEIN"/>
    <property type="match status" value="1"/>
</dbReference>
<dbReference type="SUPFAM" id="SSF51430">
    <property type="entry name" value="NAD(P)-linked oxidoreductase"/>
    <property type="match status" value="1"/>
</dbReference>
<dbReference type="PANTHER" id="PTHR43312">
    <property type="entry name" value="D-THREO-ALDOSE 1-DEHYDROGENASE"/>
    <property type="match status" value="1"/>
</dbReference>
<dbReference type="InterPro" id="IPR036812">
    <property type="entry name" value="NAD(P)_OxRdtase_dom_sf"/>
</dbReference>
<comment type="caution">
    <text evidence="2">The sequence shown here is derived from an EMBL/GenBank/DDBJ whole genome shotgun (WGS) entry which is preliminary data.</text>
</comment>
<dbReference type="Pfam" id="PF00248">
    <property type="entry name" value="Aldo_ket_red"/>
    <property type="match status" value="1"/>
</dbReference>
<dbReference type="PROSITE" id="PS51379">
    <property type="entry name" value="4FE4S_FER_2"/>
    <property type="match status" value="1"/>
</dbReference>